<evidence type="ECO:0000259" key="10">
    <source>
        <dbReference type="PROSITE" id="PS50279"/>
    </source>
</evidence>
<dbReference type="InterPro" id="IPR020901">
    <property type="entry name" value="Prtase_inh_Kunz-CS"/>
</dbReference>
<reference evidence="11 12" key="1">
    <citation type="submission" date="2024-01" db="EMBL/GenBank/DDBJ databases">
        <authorList>
            <person name="Alioto T."/>
            <person name="Alioto T."/>
            <person name="Gomez Garrido J."/>
        </authorList>
    </citation>
    <scope>NUCLEOTIDE SEQUENCE [LARGE SCALE GENOMIC DNA]</scope>
</reference>
<keyword evidence="4 8" id="KW-0722">Serine protease inhibitor</keyword>
<evidence type="ECO:0000256" key="5">
    <source>
        <dbReference type="ARBA" id="ARBA00023084"/>
    </source>
</evidence>
<dbReference type="Proteomes" id="UP001314229">
    <property type="component" value="Unassembled WGS sequence"/>
</dbReference>
<feature type="chain" id="PRO_5043116050" description="Tissue factor pathway inhibitor" evidence="8">
    <location>
        <begin position="25"/>
        <end position="287"/>
    </location>
</feature>
<evidence type="ECO:0000256" key="4">
    <source>
        <dbReference type="ARBA" id="ARBA00022900"/>
    </source>
</evidence>
<dbReference type="SMART" id="SM00131">
    <property type="entry name" value="KU"/>
    <property type="match status" value="3"/>
</dbReference>
<evidence type="ECO:0000256" key="7">
    <source>
        <dbReference type="ARBA" id="ARBA00023180"/>
    </source>
</evidence>
<dbReference type="GO" id="GO:0005615">
    <property type="term" value="C:extracellular space"/>
    <property type="evidence" value="ECO:0007669"/>
    <property type="project" value="TreeGrafter"/>
</dbReference>
<protein>
    <recommendedName>
        <fullName evidence="8">Tissue factor pathway inhibitor</fullName>
    </recommendedName>
</protein>
<feature type="domain" description="BPTI/Kunitz inhibitor" evidence="10">
    <location>
        <begin position="43"/>
        <end position="93"/>
    </location>
</feature>
<dbReference type="FunFam" id="4.10.410.10:FF:000004">
    <property type="entry name" value="Tissue factor pathway inhibitor"/>
    <property type="match status" value="2"/>
</dbReference>
<dbReference type="GO" id="GO:0007596">
    <property type="term" value="P:blood coagulation"/>
    <property type="evidence" value="ECO:0007669"/>
    <property type="project" value="UniProtKB-UniRule"/>
</dbReference>
<keyword evidence="12" id="KW-1185">Reference proteome</keyword>
<keyword evidence="3" id="KW-0677">Repeat</keyword>
<feature type="domain" description="BPTI/Kunitz inhibitor" evidence="10">
    <location>
        <begin position="102"/>
        <end position="152"/>
    </location>
</feature>
<dbReference type="Gene3D" id="4.10.410.10">
    <property type="entry name" value="Pancreatic trypsin inhibitor Kunitz domain"/>
    <property type="match status" value="3"/>
</dbReference>
<sequence>MAQSNKWWILCSVSLACVATFGSCSRDRGDGRKPELFIFNELCAMKDDQGPCKAIKDRFFFNVDTGHCEMFEYGGCGGNANNFETLEECEEMCVVSDHKNPCHLPEAPGPCRGLMSRYFFESTSQQCRHFFYGGCFGNANNFRSMAGCQEKCQNPVKPTRAPDDRRHAARKSSPVQPTISTGDMTISERQVQLNATNQGPPKDLKPADSCLSPVERGTCDGTEKRFAYNPKTKRCQVFEYSGCGGNKNNFIHRRHCIRKCIKGIKVGDMQMIRIRKKNIDNIVSRNV</sequence>
<dbReference type="PANTHER" id="PTHR10083">
    <property type="entry name" value="KUNITZ-TYPE PROTEASE INHIBITOR-RELATED"/>
    <property type="match status" value="1"/>
</dbReference>
<dbReference type="Pfam" id="PF00014">
    <property type="entry name" value="Kunitz_BPTI"/>
    <property type="match status" value="3"/>
</dbReference>
<dbReference type="PROSITE" id="PS50279">
    <property type="entry name" value="BPTI_KUNITZ_2"/>
    <property type="match status" value="3"/>
</dbReference>
<dbReference type="InterPro" id="IPR050098">
    <property type="entry name" value="TFPI/VKTCI-like"/>
</dbReference>
<keyword evidence="2 8" id="KW-0356">Hemostasis</keyword>
<dbReference type="PRINTS" id="PR00759">
    <property type="entry name" value="BASICPTASE"/>
</dbReference>
<evidence type="ECO:0000256" key="2">
    <source>
        <dbReference type="ARBA" id="ARBA00022696"/>
    </source>
</evidence>
<accession>A0AAV1NZ24</accession>
<evidence type="ECO:0000256" key="9">
    <source>
        <dbReference type="SAM" id="MobiDB-lite"/>
    </source>
</evidence>
<evidence type="ECO:0000256" key="1">
    <source>
        <dbReference type="ARBA" id="ARBA00022690"/>
    </source>
</evidence>
<keyword evidence="7" id="KW-0325">Glycoprotein</keyword>
<keyword evidence="1 8" id="KW-0646">Protease inhibitor</keyword>
<keyword evidence="6" id="KW-1015">Disulfide bond</keyword>
<organism evidence="11 12">
    <name type="scientific">Scomber scombrus</name>
    <name type="common">Atlantic mackerel</name>
    <name type="synonym">Scomber vernalis</name>
    <dbReference type="NCBI Taxonomy" id="13677"/>
    <lineage>
        <taxon>Eukaryota</taxon>
        <taxon>Metazoa</taxon>
        <taxon>Chordata</taxon>
        <taxon>Craniata</taxon>
        <taxon>Vertebrata</taxon>
        <taxon>Euteleostomi</taxon>
        <taxon>Actinopterygii</taxon>
        <taxon>Neopterygii</taxon>
        <taxon>Teleostei</taxon>
        <taxon>Neoteleostei</taxon>
        <taxon>Acanthomorphata</taxon>
        <taxon>Pelagiaria</taxon>
        <taxon>Scombriformes</taxon>
        <taxon>Scombridae</taxon>
        <taxon>Scomber</taxon>
    </lineage>
</organism>
<dbReference type="EMBL" id="CAWUFR010000067">
    <property type="protein sequence ID" value="CAK6963707.1"/>
    <property type="molecule type" value="Genomic_DNA"/>
</dbReference>
<dbReference type="InterPro" id="IPR008296">
    <property type="entry name" value="TFPI-like"/>
</dbReference>
<comment type="subcellular location">
    <subcellularLocation>
        <location evidence="8">Secreted</location>
    </subcellularLocation>
</comment>
<dbReference type="PROSITE" id="PS00280">
    <property type="entry name" value="BPTI_KUNITZ_1"/>
    <property type="match status" value="3"/>
</dbReference>
<evidence type="ECO:0000313" key="11">
    <source>
        <dbReference type="EMBL" id="CAK6963707.1"/>
    </source>
</evidence>
<proteinExistence type="predicted"/>
<dbReference type="InterPro" id="IPR036880">
    <property type="entry name" value="Kunitz_BPTI_sf"/>
</dbReference>
<name>A0AAV1NZ24_SCOSC</name>
<feature type="signal peptide" evidence="8">
    <location>
        <begin position="1"/>
        <end position="24"/>
    </location>
</feature>
<evidence type="ECO:0000313" key="12">
    <source>
        <dbReference type="Proteomes" id="UP001314229"/>
    </source>
</evidence>
<dbReference type="SUPFAM" id="SSF57362">
    <property type="entry name" value="BPTI-like"/>
    <property type="match status" value="3"/>
</dbReference>
<evidence type="ECO:0000256" key="6">
    <source>
        <dbReference type="ARBA" id="ARBA00023157"/>
    </source>
</evidence>
<keyword evidence="8" id="KW-0732">Signal</keyword>
<dbReference type="CDD" id="cd22613">
    <property type="entry name" value="Kunitz_TFPI1_1-like"/>
    <property type="match status" value="1"/>
</dbReference>
<dbReference type="InterPro" id="IPR002223">
    <property type="entry name" value="Kunitz_BPTI"/>
</dbReference>
<evidence type="ECO:0000256" key="3">
    <source>
        <dbReference type="ARBA" id="ARBA00022737"/>
    </source>
</evidence>
<evidence type="ECO:0000256" key="8">
    <source>
        <dbReference type="PIRNR" id="PIRNR001620"/>
    </source>
</evidence>
<gene>
    <name evidence="11" type="ORF">FSCOSCO3_A006477</name>
</gene>
<feature type="domain" description="BPTI/Kunitz inhibitor" evidence="10">
    <location>
        <begin position="210"/>
        <end position="260"/>
    </location>
</feature>
<dbReference type="GO" id="GO:0004867">
    <property type="term" value="F:serine-type endopeptidase inhibitor activity"/>
    <property type="evidence" value="ECO:0007669"/>
    <property type="project" value="UniProtKB-UniRule"/>
</dbReference>
<dbReference type="PROSITE" id="PS51257">
    <property type="entry name" value="PROKAR_LIPOPROTEIN"/>
    <property type="match status" value="1"/>
</dbReference>
<dbReference type="AlphaFoldDB" id="A0AAV1NZ24"/>
<keyword evidence="5 8" id="KW-0094">Blood coagulation</keyword>
<dbReference type="PANTHER" id="PTHR10083:SF377">
    <property type="entry name" value="TISSUE FACTOR PATHWAY INHIBITOR"/>
    <property type="match status" value="1"/>
</dbReference>
<comment type="caution">
    <text evidence="11">The sequence shown here is derived from an EMBL/GenBank/DDBJ whole genome shotgun (WGS) entry which is preliminary data.</text>
</comment>
<feature type="compositionally biased region" description="Polar residues" evidence="9">
    <location>
        <begin position="173"/>
        <end position="184"/>
    </location>
</feature>
<dbReference type="PIRSF" id="PIRSF001620">
    <property type="entry name" value="TFPI"/>
    <property type="match status" value="1"/>
</dbReference>
<feature type="region of interest" description="Disordered" evidence="9">
    <location>
        <begin position="156"/>
        <end position="184"/>
    </location>
</feature>